<evidence type="ECO:0000256" key="1">
    <source>
        <dbReference type="SAM" id="MobiDB-lite"/>
    </source>
</evidence>
<feature type="compositionally biased region" description="Pro residues" evidence="1">
    <location>
        <begin position="214"/>
        <end position="224"/>
    </location>
</feature>
<reference evidence="2 3" key="1">
    <citation type="submission" date="2021-06" db="EMBL/GenBank/DDBJ databases">
        <title>A haploid diamondback moth (Plutella xylostella L.) genome assembly resolves 31 chromosomes and identifies a diamide resistance mutation.</title>
        <authorList>
            <person name="Ward C.M."/>
            <person name="Perry K.D."/>
            <person name="Baker G."/>
            <person name="Powis K."/>
            <person name="Heckel D.G."/>
            <person name="Baxter S.W."/>
        </authorList>
    </citation>
    <scope>NUCLEOTIDE SEQUENCE [LARGE SCALE GENOMIC DNA]</scope>
    <source>
        <strain evidence="2 3">LV</strain>
        <tissue evidence="2">Single pupa</tissue>
    </source>
</reference>
<organism evidence="2 3">
    <name type="scientific">Plutella xylostella</name>
    <name type="common">Diamondback moth</name>
    <name type="synonym">Plutella maculipennis</name>
    <dbReference type="NCBI Taxonomy" id="51655"/>
    <lineage>
        <taxon>Eukaryota</taxon>
        <taxon>Metazoa</taxon>
        <taxon>Ecdysozoa</taxon>
        <taxon>Arthropoda</taxon>
        <taxon>Hexapoda</taxon>
        <taxon>Insecta</taxon>
        <taxon>Pterygota</taxon>
        <taxon>Neoptera</taxon>
        <taxon>Endopterygota</taxon>
        <taxon>Lepidoptera</taxon>
        <taxon>Glossata</taxon>
        <taxon>Ditrysia</taxon>
        <taxon>Yponomeutoidea</taxon>
        <taxon>Plutellidae</taxon>
        <taxon>Plutella</taxon>
    </lineage>
</organism>
<feature type="compositionally biased region" description="Basic and acidic residues" evidence="1">
    <location>
        <begin position="25"/>
        <end position="48"/>
    </location>
</feature>
<keyword evidence="3" id="KW-1185">Reference proteome</keyword>
<feature type="compositionally biased region" description="Polar residues" evidence="1">
    <location>
        <begin position="49"/>
        <end position="58"/>
    </location>
</feature>
<feature type="region of interest" description="Disordered" evidence="1">
    <location>
        <begin position="112"/>
        <end position="131"/>
    </location>
</feature>
<name>A0ABQ7PVR3_PLUXY</name>
<feature type="compositionally biased region" description="Basic residues" evidence="1">
    <location>
        <begin position="235"/>
        <end position="248"/>
    </location>
</feature>
<feature type="compositionally biased region" description="Basic and acidic residues" evidence="1">
    <location>
        <begin position="59"/>
        <end position="71"/>
    </location>
</feature>
<gene>
    <name evidence="2" type="ORF">JYU34_020008</name>
</gene>
<protein>
    <submittedName>
        <fullName evidence="2">Uncharacterized protein</fullName>
    </submittedName>
</protein>
<feature type="compositionally biased region" description="Polar residues" evidence="1">
    <location>
        <begin position="194"/>
        <end position="204"/>
    </location>
</feature>
<dbReference type="EMBL" id="JAHIBW010000027">
    <property type="protein sequence ID" value="KAG7297072.1"/>
    <property type="molecule type" value="Genomic_DNA"/>
</dbReference>
<evidence type="ECO:0000313" key="2">
    <source>
        <dbReference type="EMBL" id="KAG7297072.1"/>
    </source>
</evidence>
<feature type="region of interest" description="Disordered" evidence="1">
    <location>
        <begin position="25"/>
        <end position="90"/>
    </location>
</feature>
<feature type="region of interest" description="Disordered" evidence="1">
    <location>
        <begin position="194"/>
        <end position="248"/>
    </location>
</feature>
<accession>A0ABQ7PVR3</accession>
<evidence type="ECO:0000313" key="3">
    <source>
        <dbReference type="Proteomes" id="UP000823941"/>
    </source>
</evidence>
<sequence length="248" mass="28619">MNVKKCFKEEIEVINSTVSEITEENKLKEQQNADKCEEYRRKQRETTGKKNCQKPTKTNAEKKQPQADRRQAQQTLEQESAEKEPEPAELEEVCDDALCFDKIKNPEIFIEVPPLPGEICDPNNKNKTNRTGKTEQIVCRVQRKLPTNEICEGAAEKIKENEKKYSKENTDRGENNAACGLETIVTEEKIQDQVADTQQTNPFCNIQRKKEDIPPPPPPPPPPELELDPCEQYKKKQRMKACHNKYKH</sequence>
<proteinExistence type="predicted"/>
<dbReference type="Proteomes" id="UP000823941">
    <property type="component" value="Chromosome 27"/>
</dbReference>
<comment type="caution">
    <text evidence="2">The sequence shown here is derived from an EMBL/GenBank/DDBJ whole genome shotgun (WGS) entry which is preliminary data.</text>
</comment>